<dbReference type="InterPro" id="IPR008148">
    <property type="entry name" value="DNA_photolyase_2"/>
</dbReference>
<dbReference type="AlphaFoldDB" id="C5LCK4"/>
<dbReference type="InterPro" id="IPR036134">
    <property type="entry name" value="Crypto/Photolyase_FAD-like_sf"/>
</dbReference>
<evidence type="ECO:0000256" key="10">
    <source>
        <dbReference type="ARBA" id="ARBA00023239"/>
    </source>
</evidence>
<dbReference type="GeneID" id="9042662"/>
<gene>
    <name evidence="15" type="ORF">Pmar_PMAR011733</name>
</gene>
<dbReference type="Gene3D" id="3.40.50.620">
    <property type="entry name" value="HUPs"/>
    <property type="match status" value="1"/>
</dbReference>
<dbReference type="InParanoid" id="C5LCK4"/>
<name>C5LCK4_PERM5</name>
<evidence type="ECO:0000256" key="8">
    <source>
        <dbReference type="ARBA" id="ARBA00023125"/>
    </source>
</evidence>
<dbReference type="EMBL" id="GG680918">
    <property type="protein sequence ID" value="EER05687.1"/>
    <property type="molecule type" value="Genomic_DNA"/>
</dbReference>
<proteinExistence type="inferred from homology"/>
<evidence type="ECO:0000256" key="6">
    <source>
        <dbReference type="ARBA" id="ARBA00022763"/>
    </source>
</evidence>
<evidence type="ECO:0000313" key="15">
    <source>
        <dbReference type="EMBL" id="EER05687.1"/>
    </source>
</evidence>
<evidence type="ECO:0000256" key="11">
    <source>
        <dbReference type="ARBA" id="ARBA00031671"/>
    </source>
</evidence>
<dbReference type="InterPro" id="IPR052219">
    <property type="entry name" value="Photolyase_Class-2"/>
</dbReference>
<dbReference type="OrthoDB" id="496749at2759"/>
<comment type="similarity">
    <text evidence="2">Belongs to the DNA photolyase class-2 family.</text>
</comment>
<comment type="cofactor">
    <cofactor evidence="1">
        <name>FAD</name>
        <dbReference type="ChEBI" id="CHEBI:57692"/>
    </cofactor>
</comment>
<accession>C5LCK4</accession>
<evidence type="ECO:0000256" key="1">
    <source>
        <dbReference type="ARBA" id="ARBA00001974"/>
    </source>
</evidence>
<dbReference type="EC" id="4.1.99.3" evidence="3"/>
<reference evidence="15 16" key="1">
    <citation type="submission" date="2008-07" db="EMBL/GenBank/DDBJ databases">
        <authorList>
            <person name="El-Sayed N."/>
            <person name="Caler E."/>
            <person name="Inman J."/>
            <person name="Amedeo P."/>
            <person name="Hass B."/>
            <person name="Wortman J."/>
        </authorList>
    </citation>
    <scope>NUCLEOTIDE SEQUENCE [LARGE SCALE GENOMIC DNA]</scope>
    <source>
        <strain evidence="16">ATCC 50983 / TXsc</strain>
    </source>
</reference>
<keyword evidence="7" id="KW-0274">FAD</keyword>
<evidence type="ECO:0000313" key="16">
    <source>
        <dbReference type="Proteomes" id="UP000007800"/>
    </source>
</evidence>
<dbReference type="Proteomes" id="UP000007800">
    <property type="component" value="Unassembled WGS sequence"/>
</dbReference>
<evidence type="ECO:0000259" key="14">
    <source>
        <dbReference type="PROSITE" id="PS51645"/>
    </source>
</evidence>
<dbReference type="RefSeq" id="XP_002773871.1">
    <property type="nucleotide sequence ID" value="XM_002773825.1"/>
</dbReference>
<evidence type="ECO:0000256" key="7">
    <source>
        <dbReference type="ARBA" id="ARBA00022827"/>
    </source>
</evidence>
<evidence type="ECO:0000256" key="5">
    <source>
        <dbReference type="ARBA" id="ARBA00022630"/>
    </source>
</evidence>
<dbReference type="NCBIfam" id="TIGR00591">
    <property type="entry name" value="phr2"/>
    <property type="match status" value="1"/>
</dbReference>
<dbReference type="SUPFAM" id="SSF52425">
    <property type="entry name" value="Cryptochrome/photolyase, N-terminal domain"/>
    <property type="match status" value="1"/>
</dbReference>
<dbReference type="InterPro" id="IPR006050">
    <property type="entry name" value="DNA_photolyase_N"/>
</dbReference>
<keyword evidence="10 15" id="KW-0456">Lyase</keyword>
<dbReference type="Gene3D" id="1.10.579.10">
    <property type="entry name" value="DNA Cyclobutane Dipyrimidine Photolyase, subunit A, domain 3"/>
    <property type="match status" value="1"/>
</dbReference>
<dbReference type="InterPro" id="IPR036155">
    <property type="entry name" value="Crypto/Photolyase_N_sf"/>
</dbReference>
<dbReference type="Gene3D" id="1.25.40.80">
    <property type="match status" value="1"/>
</dbReference>
<protein>
    <recommendedName>
        <fullName evidence="4">Deoxyribodipyrimidine photo-lyase</fullName>
        <ecNumber evidence="3">4.1.99.3</ecNumber>
    </recommendedName>
    <alternativeName>
        <fullName evidence="11">DNA photolyase</fullName>
    </alternativeName>
</protein>
<evidence type="ECO:0000256" key="12">
    <source>
        <dbReference type="ARBA" id="ARBA00033999"/>
    </source>
</evidence>
<evidence type="ECO:0000256" key="4">
    <source>
        <dbReference type="ARBA" id="ARBA00014046"/>
    </source>
</evidence>
<dbReference type="GO" id="GO:0003904">
    <property type="term" value="F:deoxyribodipyrimidine photo-lyase activity"/>
    <property type="evidence" value="ECO:0007669"/>
    <property type="project" value="UniProtKB-EC"/>
</dbReference>
<dbReference type="FunFam" id="1.10.579.10:FF:000002">
    <property type="entry name" value="Deoxyribodipyrimidine photolyase"/>
    <property type="match status" value="1"/>
</dbReference>
<keyword evidence="6" id="KW-0227">DNA damage</keyword>
<evidence type="ECO:0000256" key="13">
    <source>
        <dbReference type="SAM" id="MobiDB-lite"/>
    </source>
</evidence>
<dbReference type="SUPFAM" id="SSF48173">
    <property type="entry name" value="Cryptochrome/photolyase FAD-binding domain"/>
    <property type="match status" value="1"/>
</dbReference>
<dbReference type="GO" id="GO:0003677">
    <property type="term" value="F:DNA binding"/>
    <property type="evidence" value="ECO:0007669"/>
    <property type="project" value="UniProtKB-KW"/>
</dbReference>
<evidence type="ECO:0000256" key="2">
    <source>
        <dbReference type="ARBA" id="ARBA00006409"/>
    </source>
</evidence>
<feature type="domain" description="Photolyase/cryptochrome alpha/beta" evidence="14">
    <location>
        <begin position="1"/>
        <end position="126"/>
    </location>
</feature>
<keyword evidence="9" id="KW-0234">DNA repair</keyword>
<dbReference type="PROSITE" id="PS51645">
    <property type="entry name" value="PHR_CRY_ALPHA_BETA"/>
    <property type="match status" value="1"/>
</dbReference>
<feature type="compositionally biased region" description="Polar residues" evidence="13">
    <location>
        <begin position="462"/>
        <end position="480"/>
    </location>
</feature>
<sequence>MSREIRSMDNWALLYAQNLALEGKQPLLVVYNLAIGYLGGGLRQHVFKVGGLRVLAKNLRDKGISFRVDYSKDFPKALSKMVTMLGCSHVVTDFTPLKVNKAWEDAFIKEAERLGIRFDQVDAHNIVPCWVASDKLEYAARTIRPRLWRNWDTYSTEFPTLHKHPYHYDGAHFEITSEACFDMLLSDNEQQLLAGLDHGVKPVTKVLPGEDAGLEHLYTFIKNMKGYSQFRNDPTKNAISDLSPYFHYGMVSPQRAVMEVAKAKSIPKPDRDAFIEEAFIRRELADNFCYYNENYDRFEGFHNWAQKTLQDHEADKRKYVYSLSQLEKASTHDELWNACQNQMLKSGKMHGYLRMYWGKKILEWTENPRQALKFAIYLNDKYELDGRDPNGYVGCAWSIGGIHDQGWAERPIFGKIRYMTYDGCKRKFDIQKYINKWGGIKEGKDDDNYGIKAYLKKRSTTDGESSNAASKRSKIITSLQ</sequence>
<evidence type="ECO:0000256" key="9">
    <source>
        <dbReference type="ARBA" id="ARBA00023204"/>
    </source>
</evidence>
<dbReference type="Pfam" id="PF00875">
    <property type="entry name" value="DNA_photolyase"/>
    <property type="match status" value="1"/>
</dbReference>
<dbReference type="PANTHER" id="PTHR10211">
    <property type="entry name" value="DEOXYRIBODIPYRIMIDINE PHOTOLYASE"/>
    <property type="match status" value="1"/>
</dbReference>
<feature type="region of interest" description="Disordered" evidence="13">
    <location>
        <begin position="460"/>
        <end position="480"/>
    </location>
</feature>
<keyword evidence="5" id="KW-0285">Flavoprotein</keyword>
<evidence type="ECO:0000256" key="3">
    <source>
        <dbReference type="ARBA" id="ARBA00013149"/>
    </source>
</evidence>
<dbReference type="OMA" id="IHNYLRM"/>
<comment type="catalytic activity">
    <reaction evidence="12">
        <text>cyclobutadipyrimidine (in DNA) = 2 pyrimidine residues (in DNA).</text>
        <dbReference type="EC" id="4.1.99.3"/>
    </reaction>
</comment>
<keyword evidence="16" id="KW-1185">Reference proteome</keyword>
<keyword evidence="8" id="KW-0238">DNA-binding</keyword>
<dbReference type="PANTHER" id="PTHR10211:SF0">
    <property type="entry name" value="DEOXYRIBODIPYRIMIDINE PHOTO-LYASE"/>
    <property type="match status" value="1"/>
</dbReference>
<dbReference type="GO" id="GO:0000719">
    <property type="term" value="P:photoreactive repair"/>
    <property type="evidence" value="ECO:0007669"/>
    <property type="project" value="TreeGrafter"/>
</dbReference>
<organism evidence="16">
    <name type="scientific">Perkinsus marinus (strain ATCC 50983 / TXsc)</name>
    <dbReference type="NCBI Taxonomy" id="423536"/>
    <lineage>
        <taxon>Eukaryota</taxon>
        <taxon>Sar</taxon>
        <taxon>Alveolata</taxon>
        <taxon>Perkinsozoa</taxon>
        <taxon>Perkinsea</taxon>
        <taxon>Perkinsida</taxon>
        <taxon>Perkinsidae</taxon>
        <taxon>Perkinsus</taxon>
    </lineage>
</organism>
<dbReference type="InterPro" id="IPR014729">
    <property type="entry name" value="Rossmann-like_a/b/a_fold"/>
</dbReference>